<comment type="similarity">
    <text evidence="3 14">Belongs to the TPP enzyme family.</text>
</comment>
<feature type="domain" description="Thiamine pyrophosphate enzyme N-terminal TPP-binding" evidence="18">
    <location>
        <begin position="21"/>
        <end position="136"/>
    </location>
</feature>
<evidence type="ECO:0000313" key="19">
    <source>
        <dbReference type="EMBL" id="AHK78120.1"/>
    </source>
</evidence>
<dbReference type="GO" id="GO:0003984">
    <property type="term" value="F:acetolactate synthase activity"/>
    <property type="evidence" value="ECO:0007669"/>
    <property type="project" value="UniProtKB-EC"/>
</dbReference>
<dbReference type="Pfam" id="PF02775">
    <property type="entry name" value="TPP_enzyme_C"/>
    <property type="match status" value="1"/>
</dbReference>
<dbReference type="InterPro" id="IPR012000">
    <property type="entry name" value="Thiamin_PyroP_enz_cen_dom"/>
</dbReference>
<dbReference type="GO" id="GO:0005948">
    <property type="term" value="C:acetolactate synthase complex"/>
    <property type="evidence" value="ECO:0007669"/>
    <property type="project" value="TreeGrafter"/>
</dbReference>
<dbReference type="UniPathway" id="UPA00049">
    <property type="reaction ID" value="UER00059"/>
</dbReference>
<dbReference type="PANTHER" id="PTHR18968">
    <property type="entry name" value="THIAMINE PYROPHOSPHATE ENZYMES"/>
    <property type="match status" value="1"/>
</dbReference>
<dbReference type="InterPro" id="IPR045229">
    <property type="entry name" value="TPP_enz"/>
</dbReference>
<keyword evidence="5 14" id="KW-0028">Amino-acid biosynthesis</keyword>
<evidence type="ECO:0000256" key="10">
    <source>
        <dbReference type="ARBA" id="ARBA00022842"/>
    </source>
</evidence>
<evidence type="ECO:0000256" key="13">
    <source>
        <dbReference type="ARBA" id="ARBA00048670"/>
    </source>
</evidence>
<dbReference type="InterPro" id="IPR012001">
    <property type="entry name" value="Thiamin_PyroP_enz_TPP-bd_dom"/>
</dbReference>
<organism evidence="19 20">
    <name type="scientific">Ectothiorhodospira haloalkaliphila</name>
    <dbReference type="NCBI Taxonomy" id="421628"/>
    <lineage>
        <taxon>Bacteria</taxon>
        <taxon>Pseudomonadati</taxon>
        <taxon>Pseudomonadota</taxon>
        <taxon>Gammaproteobacteria</taxon>
        <taxon>Chromatiales</taxon>
        <taxon>Ectothiorhodospiraceae</taxon>
        <taxon>Ectothiorhodospira</taxon>
    </lineage>
</organism>
<dbReference type="AlphaFoldDB" id="W8L2I1"/>
<reference evidence="19 20" key="1">
    <citation type="journal article" date="2014" name="J Genomics">
        <title>Draft Genome Sequence of the Extremely Halophilic Phototrophic Purple Sulfur Bacterium Halorhodospira halochloris.</title>
        <authorList>
            <person name="Singh K.S."/>
            <person name="Kirksey J."/>
            <person name="Hoff W.D."/>
            <person name="Deole R."/>
        </authorList>
    </citation>
    <scope>NUCLEOTIDE SEQUENCE [LARGE SCALE GENOMIC DNA]</scope>
    <source>
        <strain evidence="19 20">A</strain>
    </source>
</reference>
<dbReference type="GO" id="GO:0009099">
    <property type="term" value="P:L-valine biosynthetic process"/>
    <property type="evidence" value="ECO:0007669"/>
    <property type="project" value="UniProtKB-UniPathway"/>
</dbReference>
<dbReference type="SUPFAM" id="SSF52467">
    <property type="entry name" value="DHS-like NAD/FAD-binding domain"/>
    <property type="match status" value="1"/>
</dbReference>
<dbReference type="FunFam" id="3.40.50.970:FF:000007">
    <property type="entry name" value="Acetolactate synthase"/>
    <property type="match status" value="1"/>
</dbReference>
<evidence type="ECO:0000313" key="20">
    <source>
        <dbReference type="Proteomes" id="UP000019442"/>
    </source>
</evidence>
<evidence type="ECO:0000259" key="18">
    <source>
        <dbReference type="Pfam" id="PF02776"/>
    </source>
</evidence>
<evidence type="ECO:0000256" key="14">
    <source>
        <dbReference type="RuleBase" id="RU003591"/>
    </source>
</evidence>
<dbReference type="KEGG" id="hhc:M911_01750"/>
<comment type="cofactor">
    <cofactor evidence="14">
        <name>thiamine diphosphate</name>
        <dbReference type="ChEBI" id="CHEBI:58937"/>
    </cofactor>
    <text evidence="14">Binds 1 thiamine pyrophosphate per subunit.</text>
</comment>
<evidence type="ECO:0000256" key="1">
    <source>
        <dbReference type="ARBA" id="ARBA00004974"/>
    </source>
</evidence>
<gene>
    <name evidence="19" type="ORF">M911_01750</name>
</gene>
<evidence type="ECO:0000256" key="4">
    <source>
        <dbReference type="ARBA" id="ARBA00013145"/>
    </source>
</evidence>
<dbReference type="Pfam" id="PF02776">
    <property type="entry name" value="TPP_enzyme_N"/>
    <property type="match status" value="1"/>
</dbReference>
<dbReference type="InterPro" id="IPR029061">
    <property type="entry name" value="THDP-binding"/>
</dbReference>
<accession>W8L2I1</accession>
<comment type="catalytic activity">
    <reaction evidence="13 14">
        <text>2 pyruvate + H(+) = (2S)-2-acetolactate + CO2</text>
        <dbReference type="Rhea" id="RHEA:25249"/>
        <dbReference type="ChEBI" id="CHEBI:15361"/>
        <dbReference type="ChEBI" id="CHEBI:15378"/>
        <dbReference type="ChEBI" id="CHEBI:16526"/>
        <dbReference type="ChEBI" id="CHEBI:58476"/>
        <dbReference type="EC" id="2.2.1.6"/>
    </reaction>
</comment>
<protein>
    <recommendedName>
        <fullName evidence="4 14">Acetolactate synthase</fullName>
        <ecNumber evidence="4 14">2.2.1.6</ecNumber>
    </recommendedName>
</protein>
<dbReference type="GO" id="GO:0030976">
    <property type="term" value="F:thiamine pyrophosphate binding"/>
    <property type="evidence" value="ECO:0007669"/>
    <property type="project" value="UniProtKB-UniRule"/>
</dbReference>
<dbReference type="InterPro" id="IPR039368">
    <property type="entry name" value="AHAS_TPP"/>
</dbReference>
<dbReference type="GO" id="GO:0050660">
    <property type="term" value="F:flavin adenine dinucleotide binding"/>
    <property type="evidence" value="ECO:0007669"/>
    <property type="project" value="InterPro"/>
</dbReference>
<keyword evidence="12 14" id="KW-0100">Branched-chain amino acid biosynthesis</keyword>
<dbReference type="RefSeq" id="WP_025280452.1">
    <property type="nucleotide sequence ID" value="NZ_CP007268.1"/>
</dbReference>
<evidence type="ECO:0000256" key="15">
    <source>
        <dbReference type="SAM" id="MobiDB-lite"/>
    </source>
</evidence>
<evidence type="ECO:0000256" key="2">
    <source>
        <dbReference type="ARBA" id="ARBA00005025"/>
    </source>
</evidence>
<comment type="pathway">
    <text evidence="1 14">Amino-acid biosynthesis; L-isoleucine biosynthesis; L-isoleucine from 2-oxobutanoate: step 1/4.</text>
</comment>
<evidence type="ECO:0000256" key="11">
    <source>
        <dbReference type="ARBA" id="ARBA00023052"/>
    </source>
</evidence>
<dbReference type="InterPro" id="IPR029035">
    <property type="entry name" value="DHS-like_NAD/FAD-binding_dom"/>
</dbReference>
<sequence length="575" mass="61161">MPPSQAATADGAQAPDQAPSNGADAVIQILRRHGVDTAFGYPGGAIMPLYDALARQPGALKHILTRHEQAAGFAANGFARSSGRLGVCIATSGPGATNLITAIADAHMDSVPLLVITGQVPTGLMGTDAFQETDVLGLTLPITKHSYLVRRVEDLPGILEEAIWLAQEGRPGPVWVDIPKDVQLAPLPGASWASAETGVAHEAPALDEQGLAQARALLAEADQPIIYAGGGVVLAEAVEAFRDFVETTGAPVVTTLKGLGLLVADHPLNMGMLGMHGAPCANRAVQACDLLVVVGARFDDRATGRLADFAPHARVIHMDVDAAEVSKLRPPQVSVLGDLNRLLPALATPASTEVWRHHCAELRRVGDFRLPPEKGDTFPALRFLRRLSEQGNAQVHIACDVGQHQMWVAQFHGFGHPRRHLTSGGLGAMGFGLPAAIGAQMAHPSAQVINISGDGSFMMNVQELATLRRYNLPVKMVVFDNQYLGMVRQQQELFYEGRLAEVDLSDNPDFVQVAQAFGIPALRIEGVDSVDAAIEACLETQGPLLLHIPVAREQNVWPIVGPGMSNDQMIEEEVA</sequence>
<keyword evidence="6" id="KW-0285">Flavoprotein</keyword>
<dbReference type="CDD" id="cd02015">
    <property type="entry name" value="TPP_AHAS"/>
    <property type="match status" value="1"/>
</dbReference>
<comment type="pathway">
    <text evidence="2 14">Amino-acid biosynthesis; L-valine biosynthesis; L-valine from pyruvate: step 1/4.</text>
</comment>
<evidence type="ECO:0000256" key="12">
    <source>
        <dbReference type="ARBA" id="ARBA00023304"/>
    </source>
</evidence>
<dbReference type="Proteomes" id="UP000019442">
    <property type="component" value="Chromosome"/>
</dbReference>
<feature type="domain" description="Thiamine pyrophosphate enzyme TPP-binding" evidence="17">
    <location>
        <begin position="400"/>
        <end position="548"/>
    </location>
</feature>
<name>W8L2I1_9GAMM</name>
<keyword evidence="7 14" id="KW-0808">Transferase</keyword>
<feature type="domain" description="Thiamine pyrophosphate enzyme central" evidence="16">
    <location>
        <begin position="212"/>
        <end position="346"/>
    </location>
</feature>
<evidence type="ECO:0000256" key="8">
    <source>
        <dbReference type="ARBA" id="ARBA00022723"/>
    </source>
</evidence>
<dbReference type="SUPFAM" id="SSF52518">
    <property type="entry name" value="Thiamin diphosphate-binding fold (THDP-binding)"/>
    <property type="match status" value="2"/>
</dbReference>
<dbReference type="InterPro" id="IPR012846">
    <property type="entry name" value="Acetolactate_synth_lsu"/>
</dbReference>
<dbReference type="GO" id="GO:0009097">
    <property type="term" value="P:isoleucine biosynthetic process"/>
    <property type="evidence" value="ECO:0007669"/>
    <property type="project" value="UniProtKB-UniPathway"/>
</dbReference>
<dbReference type="InterPro" id="IPR011766">
    <property type="entry name" value="TPP_enzyme_TPP-bd"/>
</dbReference>
<dbReference type="PATRIC" id="fig|1354791.3.peg.746"/>
<dbReference type="PANTHER" id="PTHR18968:SF142">
    <property type="entry name" value="ACETOLACTATE SYNTHASE"/>
    <property type="match status" value="1"/>
</dbReference>
<dbReference type="InterPro" id="IPR000399">
    <property type="entry name" value="TPP-bd_CS"/>
</dbReference>
<keyword evidence="11 14" id="KW-0786">Thiamine pyrophosphate</keyword>
<keyword evidence="10 14" id="KW-0460">Magnesium</keyword>
<dbReference type="UniPathway" id="UPA00047">
    <property type="reaction ID" value="UER00055"/>
</dbReference>
<reference evidence="20" key="2">
    <citation type="submission" date="2014-02" db="EMBL/GenBank/DDBJ databases">
        <title>Draft Genome Sequence of extremely halophilic bacteria Halorhodospira halochloris.</title>
        <authorList>
            <person name="Singh K.S."/>
        </authorList>
    </citation>
    <scope>NUCLEOTIDE SEQUENCE [LARGE SCALE GENOMIC DNA]</scope>
    <source>
        <strain evidence="20">A</strain>
    </source>
</reference>
<dbReference type="FunFam" id="3.40.50.1220:FF:000008">
    <property type="entry name" value="Acetolactate synthase"/>
    <property type="match status" value="1"/>
</dbReference>
<dbReference type="OrthoDB" id="9785953at2"/>
<dbReference type="GO" id="GO:0000287">
    <property type="term" value="F:magnesium ion binding"/>
    <property type="evidence" value="ECO:0007669"/>
    <property type="project" value="UniProtKB-UniRule"/>
</dbReference>
<evidence type="ECO:0000259" key="17">
    <source>
        <dbReference type="Pfam" id="PF02775"/>
    </source>
</evidence>
<dbReference type="Pfam" id="PF00205">
    <property type="entry name" value="TPP_enzyme_M"/>
    <property type="match status" value="1"/>
</dbReference>
<dbReference type="EMBL" id="CP007268">
    <property type="protein sequence ID" value="AHK78120.1"/>
    <property type="molecule type" value="Genomic_DNA"/>
</dbReference>
<evidence type="ECO:0000256" key="6">
    <source>
        <dbReference type="ARBA" id="ARBA00022630"/>
    </source>
</evidence>
<feature type="region of interest" description="Disordered" evidence="15">
    <location>
        <begin position="1"/>
        <end position="21"/>
    </location>
</feature>
<evidence type="ECO:0000256" key="3">
    <source>
        <dbReference type="ARBA" id="ARBA00007812"/>
    </source>
</evidence>
<evidence type="ECO:0000256" key="9">
    <source>
        <dbReference type="ARBA" id="ARBA00022827"/>
    </source>
</evidence>
<dbReference type="PROSITE" id="PS00187">
    <property type="entry name" value="TPP_ENZYMES"/>
    <property type="match status" value="1"/>
</dbReference>
<keyword evidence="20" id="KW-1185">Reference proteome</keyword>
<dbReference type="NCBIfam" id="TIGR00118">
    <property type="entry name" value="acolac_lg"/>
    <property type="match status" value="1"/>
</dbReference>
<dbReference type="FunFam" id="3.40.50.970:FF:000016">
    <property type="entry name" value="Acetolactate synthase"/>
    <property type="match status" value="1"/>
</dbReference>
<dbReference type="NCBIfam" id="NF006524">
    <property type="entry name" value="PRK08978.1"/>
    <property type="match status" value="1"/>
</dbReference>
<evidence type="ECO:0000256" key="5">
    <source>
        <dbReference type="ARBA" id="ARBA00022605"/>
    </source>
</evidence>
<dbReference type="HOGENOM" id="CLU_013748_1_2_6"/>
<proteinExistence type="inferred from homology"/>
<keyword evidence="9" id="KW-0274">FAD</keyword>
<evidence type="ECO:0000256" key="7">
    <source>
        <dbReference type="ARBA" id="ARBA00022679"/>
    </source>
</evidence>
<dbReference type="Gene3D" id="3.40.50.970">
    <property type="match status" value="2"/>
</dbReference>
<keyword evidence="8 14" id="KW-0479">Metal-binding</keyword>
<dbReference type="CDD" id="cd07035">
    <property type="entry name" value="TPP_PYR_POX_like"/>
    <property type="match status" value="1"/>
</dbReference>
<dbReference type="Gene3D" id="3.40.50.1220">
    <property type="entry name" value="TPP-binding domain"/>
    <property type="match status" value="1"/>
</dbReference>
<dbReference type="EC" id="2.2.1.6" evidence="4 14"/>
<comment type="cofactor">
    <cofactor evidence="14">
        <name>Mg(2+)</name>
        <dbReference type="ChEBI" id="CHEBI:18420"/>
    </cofactor>
    <text evidence="14">Binds 1 Mg(2+) ion per subunit.</text>
</comment>
<evidence type="ECO:0000259" key="16">
    <source>
        <dbReference type="Pfam" id="PF00205"/>
    </source>
</evidence>